<keyword evidence="3" id="KW-1185">Reference proteome</keyword>
<evidence type="ECO:0000313" key="2">
    <source>
        <dbReference type="EMBL" id="VDM77387.1"/>
    </source>
</evidence>
<feature type="signal peptide" evidence="1">
    <location>
        <begin position="1"/>
        <end position="17"/>
    </location>
</feature>
<gene>
    <name evidence="2" type="ORF">SVUK_LOCUS12385</name>
</gene>
<accession>A0A3P7JMJ8</accession>
<dbReference type="Proteomes" id="UP000270094">
    <property type="component" value="Unassembled WGS sequence"/>
</dbReference>
<dbReference type="EMBL" id="UYYB01099089">
    <property type="protein sequence ID" value="VDM77387.1"/>
    <property type="molecule type" value="Genomic_DNA"/>
</dbReference>
<reference evidence="2 3" key="1">
    <citation type="submission" date="2018-11" db="EMBL/GenBank/DDBJ databases">
        <authorList>
            <consortium name="Pathogen Informatics"/>
        </authorList>
    </citation>
    <scope>NUCLEOTIDE SEQUENCE [LARGE SCALE GENOMIC DNA]</scope>
</reference>
<feature type="chain" id="PRO_5018203153" evidence="1">
    <location>
        <begin position="18"/>
        <end position="152"/>
    </location>
</feature>
<protein>
    <submittedName>
        <fullName evidence="2">Uncharacterized protein</fullName>
    </submittedName>
</protein>
<dbReference type="AlphaFoldDB" id="A0A3P7JMJ8"/>
<sequence>MWLQLALILLIIVCSQEKELSDCDKCISIRKVKVGGVVMFEGVPGKKWRRERFFNKEEVTRDIQWTKYCESTEFLFVTDKTSATPKTENSIVCEDGYLSIWPVKYSDSGYYWQDPECEEIEKDDTTTVEYTMPCKAIKLMVVNETEPMEEVE</sequence>
<organism evidence="2 3">
    <name type="scientific">Strongylus vulgaris</name>
    <name type="common">Blood worm</name>
    <dbReference type="NCBI Taxonomy" id="40348"/>
    <lineage>
        <taxon>Eukaryota</taxon>
        <taxon>Metazoa</taxon>
        <taxon>Ecdysozoa</taxon>
        <taxon>Nematoda</taxon>
        <taxon>Chromadorea</taxon>
        <taxon>Rhabditida</taxon>
        <taxon>Rhabditina</taxon>
        <taxon>Rhabditomorpha</taxon>
        <taxon>Strongyloidea</taxon>
        <taxon>Strongylidae</taxon>
        <taxon>Strongylus</taxon>
    </lineage>
</organism>
<evidence type="ECO:0000313" key="3">
    <source>
        <dbReference type="Proteomes" id="UP000270094"/>
    </source>
</evidence>
<evidence type="ECO:0000256" key="1">
    <source>
        <dbReference type="SAM" id="SignalP"/>
    </source>
</evidence>
<proteinExistence type="predicted"/>
<name>A0A3P7JMJ8_STRVU</name>
<keyword evidence="1" id="KW-0732">Signal</keyword>